<dbReference type="EMBL" id="FOSC01000006">
    <property type="protein sequence ID" value="SFJ82637.1"/>
    <property type="molecule type" value="Genomic_DNA"/>
</dbReference>
<proteinExistence type="predicted"/>
<organism evidence="1 2">
    <name type="scientific">Marinobacter persicus</name>
    <dbReference type="NCBI Taxonomy" id="930118"/>
    <lineage>
        <taxon>Bacteria</taxon>
        <taxon>Pseudomonadati</taxon>
        <taxon>Pseudomonadota</taxon>
        <taxon>Gammaproteobacteria</taxon>
        <taxon>Pseudomonadales</taxon>
        <taxon>Marinobacteraceae</taxon>
        <taxon>Marinobacter</taxon>
    </lineage>
</organism>
<protein>
    <submittedName>
        <fullName evidence="1">Uncharacterized protein</fullName>
    </submittedName>
</protein>
<evidence type="ECO:0000313" key="1">
    <source>
        <dbReference type="EMBL" id="SFJ82637.1"/>
    </source>
</evidence>
<gene>
    <name evidence="1" type="ORF">SAMN05216429_106138</name>
</gene>
<accession>A0A1I3ULK9</accession>
<sequence length="109" mass="13243">MKRTFAKIAAITLSTALTGPIQANSVRDGRPDYYEFDWEYKNNRIIESTVCDRYSGLDWKNCRRYANWYFSEKCWEYRNELRHKSGDVRREILKKRDRYCDAKRRITTL</sequence>
<evidence type="ECO:0000313" key="2">
    <source>
        <dbReference type="Proteomes" id="UP000199445"/>
    </source>
</evidence>
<dbReference type="Proteomes" id="UP000199445">
    <property type="component" value="Unassembled WGS sequence"/>
</dbReference>
<name>A0A1I3ULK9_9GAMM</name>
<dbReference type="AlphaFoldDB" id="A0A1I3ULK9"/>
<keyword evidence="2" id="KW-1185">Reference proteome</keyword>
<reference evidence="1 2" key="1">
    <citation type="submission" date="2016-10" db="EMBL/GenBank/DDBJ databases">
        <authorList>
            <person name="de Groot N.N."/>
        </authorList>
    </citation>
    <scope>NUCLEOTIDE SEQUENCE [LARGE SCALE GENOMIC DNA]</scope>
    <source>
        <strain evidence="1 2">IBRC-M 10445</strain>
    </source>
</reference>